<feature type="compositionally biased region" description="Basic residues" evidence="1">
    <location>
        <begin position="1"/>
        <end position="10"/>
    </location>
</feature>
<evidence type="ECO:0000256" key="1">
    <source>
        <dbReference type="SAM" id="MobiDB-lite"/>
    </source>
</evidence>
<gene>
    <name evidence="2" type="ORF">K0M31_007430</name>
</gene>
<feature type="compositionally biased region" description="Basic and acidic residues" evidence="1">
    <location>
        <begin position="11"/>
        <end position="24"/>
    </location>
</feature>
<dbReference type="EMBL" id="JAHYIQ010000002">
    <property type="protein sequence ID" value="KAK1134650.1"/>
    <property type="molecule type" value="Genomic_DNA"/>
</dbReference>
<dbReference type="Proteomes" id="UP001177670">
    <property type="component" value="Unassembled WGS sequence"/>
</dbReference>
<proteinExistence type="predicted"/>
<organism evidence="2 3">
    <name type="scientific">Melipona bicolor</name>
    <dbReference type="NCBI Taxonomy" id="60889"/>
    <lineage>
        <taxon>Eukaryota</taxon>
        <taxon>Metazoa</taxon>
        <taxon>Ecdysozoa</taxon>
        <taxon>Arthropoda</taxon>
        <taxon>Hexapoda</taxon>
        <taxon>Insecta</taxon>
        <taxon>Pterygota</taxon>
        <taxon>Neoptera</taxon>
        <taxon>Endopterygota</taxon>
        <taxon>Hymenoptera</taxon>
        <taxon>Apocrita</taxon>
        <taxon>Aculeata</taxon>
        <taxon>Apoidea</taxon>
        <taxon>Anthophila</taxon>
        <taxon>Apidae</taxon>
        <taxon>Melipona</taxon>
    </lineage>
</organism>
<keyword evidence="3" id="KW-1185">Reference proteome</keyword>
<dbReference type="AlphaFoldDB" id="A0AA40GBN5"/>
<feature type="region of interest" description="Disordered" evidence="1">
    <location>
        <begin position="157"/>
        <end position="179"/>
    </location>
</feature>
<accession>A0AA40GBN5</accession>
<feature type="region of interest" description="Disordered" evidence="1">
    <location>
        <begin position="1"/>
        <end position="35"/>
    </location>
</feature>
<sequence length="193" mass="21847">MNQKLRKKCRERTERIENELEKKKSGTSRMGRHARRRWKISRSLRTTRNIRNNIVGDRTMKNRGCSYLTKSCLCLSRQSSKLTSSGASERAFIIANDACDTAERIASLDYTGQTHKLHPVAFVLLSSIILALCTPPEESSDWLFAQWGTFCQSRSRYRPGPANSGKRGGDATKKEKKYVNKAGFGRGSLEELV</sequence>
<protein>
    <submittedName>
        <fullName evidence="2">Uncharacterized protein</fullName>
    </submittedName>
</protein>
<comment type="caution">
    <text evidence="2">The sequence shown here is derived from an EMBL/GenBank/DDBJ whole genome shotgun (WGS) entry which is preliminary data.</text>
</comment>
<evidence type="ECO:0000313" key="2">
    <source>
        <dbReference type="EMBL" id="KAK1134650.1"/>
    </source>
</evidence>
<reference evidence="2" key="1">
    <citation type="submission" date="2021-10" db="EMBL/GenBank/DDBJ databases">
        <title>Melipona bicolor Genome sequencing and assembly.</title>
        <authorList>
            <person name="Araujo N.S."/>
            <person name="Arias M.C."/>
        </authorList>
    </citation>
    <scope>NUCLEOTIDE SEQUENCE</scope>
    <source>
        <strain evidence="2">USP_2M_L1-L4_2017</strain>
        <tissue evidence="2">Whole body</tissue>
    </source>
</reference>
<name>A0AA40GBN5_9HYME</name>
<evidence type="ECO:0000313" key="3">
    <source>
        <dbReference type="Proteomes" id="UP001177670"/>
    </source>
</evidence>